<dbReference type="Pfam" id="PF11800">
    <property type="entry name" value="RP-C_C"/>
    <property type="match status" value="1"/>
</dbReference>
<evidence type="ECO:0000259" key="2">
    <source>
        <dbReference type="Pfam" id="PF03428"/>
    </source>
</evidence>
<dbReference type="InterPro" id="IPR005090">
    <property type="entry name" value="RepC_N"/>
</dbReference>
<organism evidence="4 5">
    <name type="scientific">Puniceibacterium antarcticum</name>
    <dbReference type="NCBI Taxonomy" id="1206336"/>
    <lineage>
        <taxon>Bacteria</taxon>
        <taxon>Pseudomonadati</taxon>
        <taxon>Pseudomonadota</taxon>
        <taxon>Alphaproteobacteria</taxon>
        <taxon>Rhodobacterales</taxon>
        <taxon>Paracoccaceae</taxon>
        <taxon>Puniceibacterium</taxon>
    </lineage>
</organism>
<evidence type="ECO:0000256" key="1">
    <source>
        <dbReference type="SAM" id="Phobius"/>
    </source>
</evidence>
<keyword evidence="1" id="KW-0812">Transmembrane</keyword>
<keyword evidence="5" id="KW-1185">Reference proteome</keyword>
<accession>A0A2G8RKZ2</accession>
<protein>
    <submittedName>
        <fullName evidence="4">Uncharacterized protein</fullName>
    </submittedName>
</protein>
<feature type="transmembrane region" description="Helical" evidence="1">
    <location>
        <begin position="6"/>
        <end position="27"/>
    </location>
</feature>
<dbReference type="EMBL" id="AWWI01000010">
    <property type="protein sequence ID" value="PIL22220.1"/>
    <property type="molecule type" value="Genomic_DNA"/>
</dbReference>
<sequence>MERDGLVALIDVIAPLIGVGAAAMATFRTMIAMTRPSAFKGAGEPPCCYLSQIEIARKRAVAPSRIRRHEAELVSAGLIRKCTMANGARSGHSGCGIFFDVVIARVQEFRELKERLEADRKAHGRLRGMRSSHKRHLKSALLELVETCGEADEVQAIFEAFAQWPSAQALHRMSLDDLAAHEAEANDLCGAALDLLHDLLKSSARPLENERSHIQDTTQDFNTVLCNDEGEAQNLPPATPVERRDATPHGAACCIENKDRAQSSAHKSKLMQQIGGARLYHLCSEDMQVWVNIALQKRSGLDFHSFVIAAQKRLPELGIHPSAWREAVESLGEQNATFCVLITDAKVADPEIPILSPGGYLRGMVRAARTGSLNIIGSLIGLTERNRCRA</sequence>
<dbReference type="AlphaFoldDB" id="A0A2G8RKZ2"/>
<comment type="caution">
    <text evidence="4">The sequence shown here is derived from an EMBL/GenBank/DDBJ whole genome shotgun (WGS) entry which is preliminary data.</text>
</comment>
<keyword evidence="1" id="KW-1133">Transmembrane helix</keyword>
<gene>
    <name evidence="4" type="ORF">P775_00405</name>
</gene>
<evidence type="ECO:0000313" key="5">
    <source>
        <dbReference type="Proteomes" id="UP000231259"/>
    </source>
</evidence>
<evidence type="ECO:0000313" key="4">
    <source>
        <dbReference type="EMBL" id="PIL22220.1"/>
    </source>
</evidence>
<feature type="domain" description="Plasmid replication protein C N-terminal" evidence="2">
    <location>
        <begin position="5"/>
        <end position="141"/>
    </location>
</feature>
<keyword evidence="1" id="KW-0472">Membrane</keyword>
<reference evidence="4 5" key="1">
    <citation type="submission" date="2013-09" db="EMBL/GenBank/DDBJ databases">
        <title>Genome sequencing of Phaeobacter antarcticus sp. nov. SM1211.</title>
        <authorList>
            <person name="Zhang X.-Y."/>
            <person name="Liu C."/>
            <person name="Chen X.-L."/>
            <person name="Xie B.-B."/>
            <person name="Qin Q.-L."/>
            <person name="Rong J.-C."/>
            <person name="Zhang Y.-Z."/>
        </authorList>
    </citation>
    <scope>NUCLEOTIDE SEQUENCE [LARGE SCALE GENOMIC DNA]</scope>
    <source>
        <strain evidence="4 5">SM1211</strain>
    </source>
</reference>
<proteinExistence type="predicted"/>
<evidence type="ECO:0000259" key="3">
    <source>
        <dbReference type="Pfam" id="PF11800"/>
    </source>
</evidence>
<feature type="domain" description="Plasmid replication protein C C-terminal" evidence="3">
    <location>
        <begin position="303"/>
        <end position="383"/>
    </location>
</feature>
<dbReference type="InterPro" id="IPR021760">
    <property type="entry name" value="RepC_C"/>
</dbReference>
<dbReference type="Proteomes" id="UP000231259">
    <property type="component" value="Unassembled WGS sequence"/>
</dbReference>
<dbReference type="Pfam" id="PF03428">
    <property type="entry name" value="RP-C"/>
    <property type="match status" value="1"/>
</dbReference>
<name>A0A2G8RKZ2_9RHOB</name>